<dbReference type="InterPro" id="IPR026896">
    <property type="entry name" value="CSTF_C"/>
</dbReference>
<keyword evidence="2" id="KW-0539">Nucleus</keyword>
<comment type="caution">
    <text evidence="6">The sequence shown here is derived from an EMBL/GenBank/DDBJ whole genome shotgun (WGS) entry which is preliminary data.</text>
</comment>
<dbReference type="GO" id="GO:0005847">
    <property type="term" value="C:mRNA cleavage and polyadenylation specificity factor complex"/>
    <property type="evidence" value="ECO:0007669"/>
    <property type="project" value="TreeGrafter"/>
</dbReference>
<feature type="domain" description="Cleavage stimulation factor subunit 2 hinge" evidence="5">
    <location>
        <begin position="5"/>
        <end position="57"/>
    </location>
</feature>
<proteinExistence type="predicted"/>
<dbReference type="GO" id="GO:0003729">
    <property type="term" value="F:mRNA binding"/>
    <property type="evidence" value="ECO:0007669"/>
    <property type="project" value="TreeGrafter"/>
</dbReference>
<evidence type="ECO:0000259" key="5">
    <source>
        <dbReference type="Pfam" id="PF14327"/>
    </source>
</evidence>
<dbReference type="Gene3D" id="1.10.20.70">
    <property type="entry name" value="Transcription termination and cleavage factor, C-terminal domain"/>
    <property type="match status" value="1"/>
</dbReference>
<feature type="compositionally biased region" description="Pro residues" evidence="3">
    <location>
        <begin position="109"/>
        <end position="118"/>
    </location>
</feature>
<evidence type="ECO:0000256" key="1">
    <source>
        <dbReference type="ARBA" id="ARBA00004123"/>
    </source>
</evidence>
<feature type="domain" description="Transcription termination and cleavage factor C-terminal" evidence="4">
    <location>
        <begin position="199"/>
        <end position="227"/>
    </location>
</feature>
<protein>
    <recommendedName>
        <fullName evidence="8">Cleavage stimulation factor subunit 2 hinge domain-containing protein</fullName>
    </recommendedName>
</protein>
<feature type="compositionally biased region" description="Low complexity" evidence="3">
    <location>
        <begin position="72"/>
        <end position="83"/>
    </location>
</feature>
<organism evidence="6 7">
    <name type="scientific">Trametes cubensis</name>
    <dbReference type="NCBI Taxonomy" id="1111947"/>
    <lineage>
        <taxon>Eukaryota</taxon>
        <taxon>Fungi</taxon>
        <taxon>Dikarya</taxon>
        <taxon>Basidiomycota</taxon>
        <taxon>Agaricomycotina</taxon>
        <taxon>Agaricomycetes</taxon>
        <taxon>Polyporales</taxon>
        <taxon>Polyporaceae</taxon>
        <taxon>Trametes</taxon>
    </lineage>
</organism>
<dbReference type="GO" id="GO:0031124">
    <property type="term" value="P:mRNA 3'-end processing"/>
    <property type="evidence" value="ECO:0007669"/>
    <property type="project" value="InterPro"/>
</dbReference>
<gene>
    <name evidence="6" type="ORF">ONZ51_g10366</name>
</gene>
<dbReference type="Proteomes" id="UP001215151">
    <property type="component" value="Unassembled WGS sequence"/>
</dbReference>
<dbReference type="InterPro" id="IPR025742">
    <property type="entry name" value="CSTF2_hinge"/>
</dbReference>
<dbReference type="PANTHER" id="PTHR45735:SF2">
    <property type="entry name" value="CLEAVAGE STIMULATION FACTOR SUBUNIT 2"/>
    <property type="match status" value="1"/>
</dbReference>
<feature type="compositionally biased region" description="Low complexity" evidence="3">
    <location>
        <begin position="135"/>
        <end position="145"/>
    </location>
</feature>
<dbReference type="EMBL" id="JAPEVG010000405">
    <property type="protein sequence ID" value="KAJ8463262.1"/>
    <property type="molecule type" value="Genomic_DNA"/>
</dbReference>
<evidence type="ECO:0000256" key="2">
    <source>
        <dbReference type="ARBA" id="ARBA00023242"/>
    </source>
</evidence>
<dbReference type="Pfam" id="PF14304">
    <property type="entry name" value="CSTF_C"/>
    <property type="match status" value="1"/>
</dbReference>
<feature type="region of interest" description="Disordered" evidence="3">
    <location>
        <begin position="72"/>
        <end position="187"/>
    </location>
</feature>
<accession>A0AAD7TJM0</accession>
<evidence type="ECO:0000313" key="7">
    <source>
        <dbReference type="Proteomes" id="UP001215151"/>
    </source>
</evidence>
<name>A0AAD7TJM0_9APHY</name>
<evidence type="ECO:0000313" key="6">
    <source>
        <dbReference type="EMBL" id="KAJ8463262.1"/>
    </source>
</evidence>
<sequence>MSVQVAEEQLLELLLTLKRTTPTEARTILNSQPQIAYALMAVMADIGAVKMDVVQDTLAKYGALPGAPAPGGPVATTTTVPAAPQQPPSAIPPHIQSQIPPRGGTPNYGAPPPYPPHAPAGYPGPSYGTPPPGQPGYAAAPSHVQQPPPPHIPPHAQPPPHLRMQPPHAQGPPPPAPVPPTGPRLPDAFAALPEEQRVVIMRVMQMSREEIYAMPPNERENVIKLRATLGMPT</sequence>
<evidence type="ECO:0000259" key="4">
    <source>
        <dbReference type="Pfam" id="PF14304"/>
    </source>
</evidence>
<dbReference type="InterPro" id="IPR038192">
    <property type="entry name" value="CSTF_C_sf"/>
</dbReference>
<feature type="compositionally biased region" description="Pro residues" evidence="3">
    <location>
        <begin position="146"/>
        <end position="161"/>
    </location>
</feature>
<feature type="compositionally biased region" description="Pro residues" evidence="3">
    <location>
        <begin position="169"/>
        <end position="183"/>
    </location>
</feature>
<feature type="compositionally biased region" description="Low complexity" evidence="3">
    <location>
        <begin position="92"/>
        <end position="108"/>
    </location>
</feature>
<dbReference type="PANTHER" id="PTHR45735">
    <property type="entry name" value="CLEAVAGE STIMULATION FACTOR SUBUNIT 2"/>
    <property type="match status" value="1"/>
</dbReference>
<comment type="subcellular location">
    <subcellularLocation>
        <location evidence="1">Nucleus</location>
    </subcellularLocation>
</comment>
<keyword evidence="7" id="KW-1185">Reference proteome</keyword>
<reference evidence="6" key="1">
    <citation type="submission" date="2022-11" db="EMBL/GenBank/DDBJ databases">
        <title>Genome Sequence of Cubamyces cubensis.</title>
        <authorList>
            <person name="Buettner E."/>
        </authorList>
    </citation>
    <scope>NUCLEOTIDE SEQUENCE</scope>
    <source>
        <strain evidence="6">MPL-01</strain>
    </source>
</reference>
<evidence type="ECO:0000256" key="3">
    <source>
        <dbReference type="SAM" id="MobiDB-lite"/>
    </source>
</evidence>
<dbReference type="AlphaFoldDB" id="A0AAD7TJM0"/>
<dbReference type="Pfam" id="PF14327">
    <property type="entry name" value="CSTF2_hinge"/>
    <property type="match status" value="1"/>
</dbReference>
<evidence type="ECO:0008006" key="8">
    <source>
        <dbReference type="Google" id="ProtNLM"/>
    </source>
</evidence>